<sequence>MLNNARDVAITTDIWTSMNTDSYITITVHFLIQAQLKTMVLCTKKLECSHTAVNICDLMTEELNKWNIFDKVVAVVTDGGANIKAAVRLMNLSHVPCTVHKLNLVIQQSLLLSDNEETRPCTNTNESDLNNLLKKCRNIVGFFKRSEVANRMLMDKQKQLGNETVLKLKQDIRTRWNSTFFMLERIMKLKEPITIVMITLKNTPCHLNSDEWNIIEDIVPLLRPFDRVTVELSAEQYPTISTVIPLIRGLQMSLGSKNPTTLLGNFIKQRLIDNTAKRFESIEEQGLTPHFSRATLLDPRCKKVAFGLEQNANDTEAFLITETAALIRNVSNTEQATQEMDQNEEVDNVWNFLQSRVTNVQSQTTTASSATSLMNQYINMPHQDFKSNVAMFWNEHKVVLAPLSDIALKYSIVPATSVPAERIFSKAGMYMMIHKSQTNRVEHCVEQQVKHTKQVQKEY</sequence>
<reference evidence="7" key="2">
    <citation type="submission" date="2022-06" db="UniProtKB">
        <authorList>
            <consortium name="EnsemblMetazoa"/>
        </authorList>
    </citation>
    <scope>IDENTIFICATION</scope>
</reference>
<evidence type="ECO:0000256" key="4">
    <source>
        <dbReference type="ARBA" id="ARBA00022833"/>
    </source>
</evidence>
<dbReference type="GeneID" id="103309227"/>
<dbReference type="InterPro" id="IPR052035">
    <property type="entry name" value="ZnF_BED_domain_contain"/>
</dbReference>
<proteinExistence type="predicted"/>
<dbReference type="Proteomes" id="UP000007819">
    <property type="component" value="Chromosome A1"/>
</dbReference>
<dbReference type="GO" id="GO:0005634">
    <property type="term" value="C:nucleus"/>
    <property type="evidence" value="ECO:0007669"/>
    <property type="project" value="UniProtKB-SubCell"/>
</dbReference>
<protein>
    <recommendedName>
        <fullName evidence="6">HAT C-terminal dimerisation domain-containing protein</fullName>
    </recommendedName>
</protein>
<dbReference type="PANTHER" id="PTHR46481">
    <property type="entry name" value="ZINC FINGER BED DOMAIN-CONTAINING PROTEIN 4"/>
    <property type="match status" value="1"/>
</dbReference>
<dbReference type="KEGG" id="api:103309227"/>
<name>A0A8R2B5C0_ACYPI</name>
<evidence type="ECO:0000313" key="8">
    <source>
        <dbReference type="Proteomes" id="UP000007819"/>
    </source>
</evidence>
<keyword evidence="4" id="KW-0862">Zinc</keyword>
<keyword evidence="2" id="KW-0479">Metal-binding</keyword>
<dbReference type="InterPro" id="IPR008906">
    <property type="entry name" value="HATC_C_dom"/>
</dbReference>
<evidence type="ECO:0000259" key="6">
    <source>
        <dbReference type="Pfam" id="PF05699"/>
    </source>
</evidence>
<keyword evidence="3" id="KW-0863">Zinc-finger</keyword>
<dbReference type="PANTHER" id="PTHR46481:SF10">
    <property type="entry name" value="ZINC FINGER BED DOMAIN-CONTAINING PROTEIN 39"/>
    <property type="match status" value="1"/>
</dbReference>
<dbReference type="GO" id="GO:0046983">
    <property type="term" value="F:protein dimerization activity"/>
    <property type="evidence" value="ECO:0007669"/>
    <property type="project" value="InterPro"/>
</dbReference>
<evidence type="ECO:0000313" key="7">
    <source>
        <dbReference type="EnsemblMetazoa" id="XP_008182361.1"/>
    </source>
</evidence>
<comment type="subcellular location">
    <subcellularLocation>
        <location evidence="1">Nucleus</location>
    </subcellularLocation>
</comment>
<evidence type="ECO:0000256" key="1">
    <source>
        <dbReference type="ARBA" id="ARBA00004123"/>
    </source>
</evidence>
<dbReference type="Pfam" id="PF05699">
    <property type="entry name" value="Dimer_Tnp_hAT"/>
    <property type="match status" value="1"/>
</dbReference>
<organism evidence="7 8">
    <name type="scientific">Acyrthosiphon pisum</name>
    <name type="common">Pea aphid</name>
    <dbReference type="NCBI Taxonomy" id="7029"/>
    <lineage>
        <taxon>Eukaryota</taxon>
        <taxon>Metazoa</taxon>
        <taxon>Ecdysozoa</taxon>
        <taxon>Arthropoda</taxon>
        <taxon>Hexapoda</taxon>
        <taxon>Insecta</taxon>
        <taxon>Pterygota</taxon>
        <taxon>Neoptera</taxon>
        <taxon>Paraneoptera</taxon>
        <taxon>Hemiptera</taxon>
        <taxon>Sternorrhyncha</taxon>
        <taxon>Aphidomorpha</taxon>
        <taxon>Aphidoidea</taxon>
        <taxon>Aphididae</taxon>
        <taxon>Macrosiphini</taxon>
        <taxon>Acyrthosiphon</taxon>
    </lineage>
</organism>
<dbReference type="AlphaFoldDB" id="A0A8R2B5C0"/>
<dbReference type="GO" id="GO:0008270">
    <property type="term" value="F:zinc ion binding"/>
    <property type="evidence" value="ECO:0007669"/>
    <property type="project" value="UniProtKB-KW"/>
</dbReference>
<keyword evidence="8" id="KW-1185">Reference proteome</keyword>
<dbReference type="RefSeq" id="XP_008182361.1">
    <property type="nucleotide sequence ID" value="XM_008184139.1"/>
</dbReference>
<dbReference type="InterPro" id="IPR012337">
    <property type="entry name" value="RNaseH-like_sf"/>
</dbReference>
<dbReference type="EnsemblMetazoa" id="XM_008184139.1">
    <property type="protein sequence ID" value="XP_008182361.1"/>
    <property type="gene ID" value="LOC103309227"/>
</dbReference>
<evidence type="ECO:0000256" key="5">
    <source>
        <dbReference type="ARBA" id="ARBA00023242"/>
    </source>
</evidence>
<keyword evidence="5" id="KW-0539">Nucleus</keyword>
<feature type="domain" description="HAT C-terminal dimerisation" evidence="6">
    <location>
        <begin position="375"/>
        <end position="436"/>
    </location>
</feature>
<reference evidence="8" key="1">
    <citation type="submission" date="2010-06" db="EMBL/GenBank/DDBJ databases">
        <authorList>
            <person name="Jiang H."/>
            <person name="Abraham K."/>
            <person name="Ali S."/>
            <person name="Alsbrooks S.L."/>
            <person name="Anim B.N."/>
            <person name="Anosike U.S."/>
            <person name="Attaway T."/>
            <person name="Bandaranaike D.P."/>
            <person name="Battles P.K."/>
            <person name="Bell S.N."/>
            <person name="Bell A.V."/>
            <person name="Beltran B."/>
            <person name="Bickham C."/>
            <person name="Bustamante Y."/>
            <person name="Caleb T."/>
            <person name="Canada A."/>
            <person name="Cardenas V."/>
            <person name="Carter K."/>
            <person name="Chacko J."/>
            <person name="Chandrabose M.N."/>
            <person name="Chavez D."/>
            <person name="Chavez A."/>
            <person name="Chen L."/>
            <person name="Chu H.-S."/>
            <person name="Claassen K.J."/>
            <person name="Cockrell R."/>
            <person name="Collins M."/>
            <person name="Cooper J.A."/>
            <person name="Cree A."/>
            <person name="Curry S.M."/>
            <person name="Da Y."/>
            <person name="Dao M.D."/>
            <person name="Das B."/>
            <person name="Davila M.-L."/>
            <person name="Davy-Carroll L."/>
            <person name="Denson S."/>
            <person name="Dinh H."/>
            <person name="Ebong V.E."/>
            <person name="Edwards J.R."/>
            <person name="Egan A."/>
            <person name="El-Daye J."/>
            <person name="Escobedo L."/>
            <person name="Fernandez S."/>
            <person name="Fernando P.R."/>
            <person name="Flagg N."/>
            <person name="Forbes L.D."/>
            <person name="Fowler R.G."/>
            <person name="Fu Q."/>
            <person name="Gabisi R.A."/>
            <person name="Ganer J."/>
            <person name="Garbino Pronczuk A."/>
            <person name="Garcia R.M."/>
            <person name="Garner T."/>
            <person name="Garrett T.E."/>
            <person name="Gonzalez D.A."/>
            <person name="Hamid H."/>
            <person name="Hawkins E.S."/>
            <person name="Hirani K."/>
            <person name="Hogues M.E."/>
            <person name="Hollins B."/>
            <person name="Hsiao C.-H."/>
            <person name="Jabil R."/>
            <person name="James M.L."/>
            <person name="Jhangiani S.N."/>
            <person name="Johnson B."/>
            <person name="Johnson Q."/>
            <person name="Joshi V."/>
            <person name="Kalu J.B."/>
            <person name="Kam C."/>
            <person name="Kashfia A."/>
            <person name="Keebler J."/>
            <person name="Kisamo H."/>
            <person name="Kovar C.L."/>
            <person name="Lago L.A."/>
            <person name="Lai C.-Y."/>
            <person name="Laidlaw J."/>
            <person name="Lara F."/>
            <person name="Le T.-K."/>
            <person name="Lee S.L."/>
            <person name="Legall F.H."/>
            <person name="Lemon S.J."/>
            <person name="Lewis L.R."/>
            <person name="Li B."/>
            <person name="Liu Y."/>
            <person name="Liu Y.-S."/>
            <person name="Lopez J."/>
            <person name="Lozado R.J."/>
            <person name="Lu J."/>
            <person name="Madu R.C."/>
            <person name="Maheshwari M."/>
            <person name="Maheshwari R."/>
            <person name="Malloy K."/>
            <person name="Martinez E."/>
            <person name="Mathew T."/>
            <person name="Mercado I.C."/>
            <person name="Mercado C."/>
            <person name="Meyer B."/>
            <person name="Montgomery K."/>
            <person name="Morgan M.B."/>
            <person name="Munidasa M."/>
            <person name="Nazareth L.V."/>
            <person name="Nelson J."/>
            <person name="Ng B.M."/>
            <person name="Nguyen N.B."/>
            <person name="Nguyen P.Q."/>
            <person name="Nguyen T."/>
            <person name="Obregon M."/>
            <person name="Okwuonu G.O."/>
            <person name="Onwere C.G."/>
            <person name="Orozco G."/>
            <person name="Parra A."/>
            <person name="Patel S."/>
            <person name="Patil S."/>
            <person name="Perez A."/>
            <person name="Perez Y."/>
            <person name="Pham C."/>
            <person name="Primus E.L."/>
            <person name="Pu L.-L."/>
            <person name="Puazo M."/>
            <person name="Qin X."/>
            <person name="Quiroz J.B."/>
            <person name="Reese J."/>
            <person name="Richards S."/>
            <person name="Rives C.M."/>
            <person name="Robberts R."/>
            <person name="Ruiz S.J."/>
            <person name="Ruiz M.J."/>
            <person name="Santibanez J."/>
            <person name="Schneider B.W."/>
            <person name="Sisson I."/>
            <person name="Smith M."/>
            <person name="Sodergren E."/>
            <person name="Song X.-Z."/>
            <person name="Song B.B."/>
            <person name="Summersgill H."/>
            <person name="Thelus R."/>
            <person name="Thornton R.D."/>
            <person name="Trejos Z.Y."/>
            <person name="Usmani K."/>
            <person name="Vattathil S."/>
            <person name="Villasana D."/>
            <person name="Walker D.L."/>
            <person name="Wang S."/>
            <person name="Wang K."/>
            <person name="White C.S."/>
            <person name="Williams A.C."/>
            <person name="Williamson J."/>
            <person name="Wilson K."/>
            <person name="Woghiren I.O."/>
            <person name="Woodworth J.R."/>
            <person name="Worley K.C."/>
            <person name="Wright R.A."/>
            <person name="Wu W."/>
            <person name="Young L."/>
            <person name="Zhang L."/>
            <person name="Zhang J."/>
            <person name="Zhu Y."/>
            <person name="Muzny D.M."/>
            <person name="Weinstock G."/>
            <person name="Gibbs R.A."/>
        </authorList>
    </citation>
    <scope>NUCLEOTIDE SEQUENCE [LARGE SCALE GENOMIC DNA]</scope>
    <source>
        <strain evidence="8">LSR1</strain>
    </source>
</reference>
<accession>A0A8R2B5C0</accession>
<dbReference type="OrthoDB" id="1607513at2759"/>
<evidence type="ECO:0000256" key="3">
    <source>
        <dbReference type="ARBA" id="ARBA00022771"/>
    </source>
</evidence>
<dbReference type="SUPFAM" id="SSF53098">
    <property type="entry name" value="Ribonuclease H-like"/>
    <property type="match status" value="1"/>
</dbReference>
<evidence type="ECO:0000256" key="2">
    <source>
        <dbReference type="ARBA" id="ARBA00022723"/>
    </source>
</evidence>